<feature type="domain" description="NR LBD" evidence="18">
    <location>
        <begin position="1"/>
        <end position="160"/>
    </location>
</feature>
<keyword evidence="10" id="KW-0010">Activator</keyword>
<dbReference type="FunFam" id="1.10.565.10:FF:000010">
    <property type="entry name" value="Estrogen receptor"/>
    <property type="match status" value="1"/>
</dbReference>
<evidence type="ECO:0000256" key="7">
    <source>
        <dbReference type="ARBA" id="ARBA00023015"/>
    </source>
</evidence>
<accession>A0A1W7GKK9</accession>
<evidence type="ECO:0000256" key="16">
    <source>
        <dbReference type="ARBA" id="ARBA00032418"/>
    </source>
</evidence>
<keyword evidence="11" id="KW-0804">Transcription</keyword>
<feature type="compositionally biased region" description="Low complexity" evidence="17">
    <location>
        <begin position="177"/>
        <end position="189"/>
    </location>
</feature>
<dbReference type="PRINTS" id="PR00398">
    <property type="entry name" value="STRDHORMONER"/>
</dbReference>
<feature type="region of interest" description="Disordered" evidence="17">
    <location>
        <begin position="166"/>
        <end position="189"/>
    </location>
</feature>
<keyword evidence="4" id="KW-0479">Metal-binding</keyword>
<name>A0A1W7GKK9_RAT</name>
<dbReference type="InterPro" id="IPR001723">
    <property type="entry name" value="Nuclear_hrmn_rcpt"/>
</dbReference>
<dbReference type="InterPro" id="IPR024736">
    <property type="entry name" value="Oestrogen-typ_rcpt_final_C_dom"/>
</dbReference>
<dbReference type="InterPro" id="IPR035500">
    <property type="entry name" value="NHR-like_dom_sf"/>
</dbReference>
<evidence type="ECO:0000256" key="9">
    <source>
        <dbReference type="ARBA" id="ARBA00023125"/>
    </source>
</evidence>
<evidence type="ECO:0000256" key="1">
    <source>
        <dbReference type="ARBA" id="ARBA00005413"/>
    </source>
</evidence>
<dbReference type="EMBL" id="AB738827">
    <property type="protein sequence ID" value="BAX25512.1"/>
    <property type="molecule type" value="mRNA"/>
</dbReference>
<keyword evidence="13" id="KW-0539">Nucleus</keyword>
<dbReference type="GO" id="GO:0008270">
    <property type="term" value="F:zinc ion binding"/>
    <property type="evidence" value="ECO:0007669"/>
    <property type="project" value="UniProtKB-KW"/>
</dbReference>
<proteinExistence type="evidence at transcript level"/>
<keyword evidence="7" id="KW-0805">Transcription regulation</keyword>
<protein>
    <recommendedName>
        <fullName evidence="2">Estrogen receptor</fullName>
    </recommendedName>
    <alternativeName>
        <fullName evidence="15">ER-alpha</fullName>
    </alternativeName>
    <alternativeName>
        <fullName evidence="14">Estradiol receptor</fullName>
    </alternativeName>
    <alternativeName>
        <fullName evidence="16">Nuclear receptor subfamily 3 group A member 1</fullName>
    </alternativeName>
</protein>
<evidence type="ECO:0000313" key="20">
    <source>
        <dbReference type="RGD" id="2581"/>
    </source>
</evidence>
<dbReference type="Gene3D" id="1.10.565.10">
    <property type="entry name" value="Retinoid X Receptor"/>
    <property type="match status" value="1"/>
</dbReference>
<dbReference type="SUPFAM" id="SSF48508">
    <property type="entry name" value="Nuclear receptor ligand-binding domain"/>
    <property type="match status" value="1"/>
</dbReference>
<dbReference type="PANTHER" id="PTHR48092">
    <property type="entry name" value="KNIRPS-RELATED PROTEIN-RELATED"/>
    <property type="match status" value="1"/>
</dbReference>
<evidence type="ECO:0000256" key="8">
    <source>
        <dbReference type="ARBA" id="ARBA00023121"/>
    </source>
</evidence>
<evidence type="ECO:0000256" key="2">
    <source>
        <dbReference type="ARBA" id="ARBA00015934"/>
    </source>
</evidence>
<evidence type="ECO:0000256" key="11">
    <source>
        <dbReference type="ARBA" id="ARBA00023163"/>
    </source>
</evidence>
<dbReference type="GO" id="GO:0005496">
    <property type="term" value="F:steroid binding"/>
    <property type="evidence" value="ECO:0007669"/>
    <property type="project" value="UniProtKB-KW"/>
</dbReference>
<evidence type="ECO:0000313" key="19">
    <source>
        <dbReference type="EMBL" id="BAX25513.1"/>
    </source>
</evidence>
<dbReference type="PROSITE" id="PS51843">
    <property type="entry name" value="NR_LBD"/>
    <property type="match status" value="1"/>
</dbReference>
<evidence type="ECO:0000256" key="5">
    <source>
        <dbReference type="ARBA" id="ARBA00022771"/>
    </source>
</evidence>
<keyword evidence="12 19" id="KW-0675">Receptor</keyword>
<keyword evidence="6" id="KW-0862">Zinc</keyword>
<keyword evidence="5" id="KW-0863">Zinc-finger</keyword>
<organism evidence="19">
    <name type="scientific">Rattus norvegicus</name>
    <name type="common">Rat</name>
    <dbReference type="NCBI Taxonomy" id="10116"/>
    <lineage>
        <taxon>Eukaryota</taxon>
        <taxon>Metazoa</taxon>
        <taxon>Chordata</taxon>
        <taxon>Craniata</taxon>
        <taxon>Vertebrata</taxon>
        <taxon>Euteleostomi</taxon>
        <taxon>Mammalia</taxon>
        <taxon>Eutheria</taxon>
        <taxon>Euarchontoglires</taxon>
        <taxon>Glires</taxon>
        <taxon>Rodentia</taxon>
        <taxon>Myomorpha</taxon>
        <taxon>Muroidea</taxon>
        <taxon>Muridae</taxon>
        <taxon>Murinae</taxon>
        <taxon>Rattus</taxon>
    </lineage>
</organism>
<evidence type="ECO:0000256" key="15">
    <source>
        <dbReference type="ARBA" id="ARBA00031973"/>
    </source>
</evidence>
<dbReference type="Pfam" id="PF00104">
    <property type="entry name" value="Hormone_recep"/>
    <property type="match status" value="1"/>
</dbReference>
<sequence>MIGLVWRSMEHPGKLLFAPNLLLDRNQGKCVEGMVEIFDMLLATSSRFRMMNLQGEEFVCLKSIILLNSGVYTFLSSTLKSLEEKDHIHRVLDKITDTLIHLMAKAGLTLQQQHRRLAQLLLILSHIRHMSNKGMEHLYNMKCKNVVPLYDLLLEMLDAHRLHAPASRMGVPPEEPSQSQLTTTSSTSAHSLQTYYIPPEAEGFPNTI</sequence>
<dbReference type="InterPro" id="IPR050200">
    <property type="entry name" value="Nuclear_hormone_rcpt_NR3"/>
</dbReference>
<gene>
    <name evidence="19 20" type="primary">Esr1</name>
</gene>
<evidence type="ECO:0000256" key="17">
    <source>
        <dbReference type="SAM" id="MobiDB-lite"/>
    </source>
</evidence>
<dbReference type="RGD" id="2581">
    <property type="gene designation" value="Esr1"/>
</dbReference>
<dbReference type="InterPro" id="IPR000536">
    <property type="entry name" value="Nucl_hrmn_rcpt_lig-bd"/>
</dbReference>
<keyword evidence="8" id="KW-0446">Lipid-binding</keyword>
<keyword evidence="3" id="KW-0754">Steroid-binding</keyword>
<evidence type="ECO:0000256" key="4">
    <source>
        <dbReference type="ARBA" id="ARBA00022723"/>
    </source>
</evidence>
<evidence type="ECO:0000256" key="3">
    <source>
        <dbReference type="ARBA" id="ARBA00022665"/>
    </source>
</evidence>
<comment type="similarity">
    <text evidence="1">Belongs to the nuclear hormone receptor family. NR3 subfamily.</text>
</comment>
<keyword evidence="9" id="KW-0238">DNA-binding</keyword>
<evidence type="ECO:0000256" key="14">
    <source>
        <dbReference type="ARBA" id="ARBA00031699"/>
    </source>
</evidence>
<dbReference type="EMBL" id="AB738828">
    <property type="protein sequence ID" value="BAX25513.1"/>
    <property type="molecule type" value="mRNA"/>
</dbReference>
<dbReference type="Pfam" id="PF12743">
    <property type="entry name" value="ESR1_C"/>
    <property type="match status" value="1"/>
</dbReference>
<evidence type="ECO:0000256" key="13">
    <source>
        <dbReference type="ARBA" id="ARBA00023242"/>
    </source>
</evidence>
<evidence type="ECO:0000259" key="18">
    <source>
        <dbReference type="PROSITE" id="PS51843"/>
    </source>
</evidence>
<evidence type="ECO:0000256" key="10">
    <source>
        <dbReference type="ARBA" id="ARBA00023159"/>
    </source>
</evidence>
<dbReference type="GO" id="GO:0003677">
    <property type="term" value="F:DNA binding"/>
    <property type="evidence" value="ECO:0007669"/>
    <property type="project" value="UniProtKB-KW"/>
</dbReference>
<reference evidence="19" key="1">
    <citation type="journal article" date="2017" name="Gen. Comp. Endocrinol.">
        <title>Characterization of rodent constitutively active estrogen receptor ? variants and their constitutive transactivation mechanisms.</title>
        <authorList>
            <person name="Ishii H."/>
            <person name="Hattori Y."/>
            <person name="Munetomo A."/>
            <person name="Watanabe H."/>
            <person name="Sakuma Y."/>
            <person name="Ozawa H."/>
        </authorList>
    </citation>
    <scope>NUCLEOTIDE SEQUENCE</scope>
    <source>
        <strain evidence="19">Wistar</strain>
        <tissue evidence="19">Pituitary</tissue>
    </source>
</reference>
<evidence type="ECO:0000256" key="12">
    <source>
        <dbReference type="ARBA" id="ARBA00023170"/>
    </source>
</evidence>
<dbReference type="AlphaFoldDB" id="A0A1W7GKK9"/>
<evidence type="ECO:0000256" key="6">
    <source>
        <dbReference type="ARBA" id="ARBA00022833"/>
    </source>
</evidence>